<proteinExistence type="predicted"/>
<geneLocation type="plasmid" evidence="1 2">
    <name>unnamed1</name>
</geneLocation>
<name>A0AA50DNG1_9GAMM</name>
<keyword evidence="2" id="KW-1185">Reference proteome</keyword>
<organism evidence="1 2">
    <name type="scientific">Erwinia pyri</name>
    <dbReference type="NCBI Taxonomy" id="3062598"/>
    <lineage>
        <taxon>Bacteria</taxon>
        <taxon>Pseudomonadati</taxon>
        <taxon>Pseudomonadota</taxon>
        <taxon>Gammaproteobacteria</taxon>
        <taxon>Enterobacterales</taxon>
        <taxon>Erwiniaceae</taxon>
        <taxon>Erwinia</taxon>
    </lineage>
</organism>
<evidence type="ECO:0000313" key="2">
    <source>
        <dbReference type="Proteomes" id="UP001228139"/>
    </source>
</evidence>
<protein>
    <submittedName>
        <fullName evidence="1">Type II toxin-antitoxin system RelB/DinJ family antitoxin</fullName>
    </submittedName>
</protein>
<dbReference type="InterPro" id="IPR013321">
    <property type="entry name" value="Arc_rbn_hlx_hlx"/>
</dbReference>
<accession>A0AA50DNG1</accession>
<dbReference type="AlphaFoldDB" id="A0AA50DNG1"/>
<dbReference type="GO" id="GO:0006355">
    <property type="term" value="P:regulation of DNA-templated transcription"/>
    <property type="evidence" value="ECO:0007669"/>
    <property type="project" value="InterPro"/>
</dbReference>
<dbReference type="GO" id="GO:0043565">
    <property type="term" value="F:sequence-specific DNA binding"/>
    <property type="evidence" value="ECO:0007669"/>
    <property type="project" value="UniProtKB-ARBA"/>
</dbReference>
<dbReference type="KEGG" id="epi:Q3V30_22140"/>
<dbReference type="Gene3D" id="1.10.1220.10">
    <property type="entry name" value="Met repressor-like"/>
    <property type="match status" value="1"/>
</dbReference>
<evidence type="ECO:0000313" key="1">
    <source>
        <dbReference type="EMBL" id="WLS81159.1"/>
    </source>
</evidence>
<dbReference type="InterPro" id="IPR007337">
    <property type="entry name" value="RelB/DinJ"/>
</dbReference>
<keyword evidence="1" id="KW-0614">Plasmid</keyword>
<dbReference type="Pfam" id="PF04221">
    <property type="entry name" value="RelB"/>
    <property type="match status" value="1"/>
</dbReference>
<dbReference type="EMBL" id="CP132354">
    <property type="protein sequence ID" value="WLS81159.1"/>
    <property type="molecule type" value="Genomic_DNA"/>
</dbReference>
<sequence>MKASITVRLDDQLKAQAEAVLDELGVSSTQAITHLYLYLVQHRQLPYRVRPVSESPEDVYRNLLQQMRAVSRLLSSVAGLPAEAPERPAMARHCLHRCRQLQQDIERNIGFMAGVSCRDPLPHTDDEDTGIYWQWMAEQLQRAVLALESPAPDLSATLTSVSGQLSRYYWQLATWIDLYELPESDETGRPV</sequence>
<gene>
    <name evidence="1" type="ORF">Q3V30_22140</name>
</gene>
<reference evidence="1 2" key="1">
    <citation type="submission" date="2023-07" db="EMBL/GenBank/DDBJ databases">
        <title>Pathogenic bacteria of pear tree diseases.</title>
        <authorList>
            <person name="Zhang Z."/>
            <person name="He L."/>
            <person name="Huang R."/>
        </authorList>
    </citation>
    <scope>NUCLEOTIDE SEQUENCE [LARGE SCALE GENOMIC DNA]</scope>
    <source>
        <strain evidence="1 2">DE2</strain>
        <plasmid evidence="1 2">unnamed1</plasmid>
    </source>
</reference>
<dbReference type="Proteomes" id="UP001228139">
    <property type="component" value="Plasmid unnamed1"/>
</dbReference>
<dbReference type="RefSeq" id="WP_306213447.1">
    <property type="nucleotide sequence ID" value="NZ_CP132354.1"/>
</dbReference>